<sequence length="143" mass="17185">MTESDFLEKLKELKNIICVVEFGSFRTESWIKDRSDIDLLVITAPNVTFMDTLEIEDDVLEIAREFYKYPNIHLTFLLFKDFHNKFAKIAIDSEKKYILNEEKWYDFNHNVLKYIRINERLNRNLKLDEQFSYFGGIIDESIL</sequence>
<dbReference type="InterPro" id="IPR002934">
    <property type="entry name" value="Polymerase_NTP_transf_dom"/>
</dbReference>
<feature type="domain" description="Polymerase nucleotidyl transferase" evidence="1">
    <location>
        <begin position="5"/>
        <end position="91"/>
    </location>
</feature>
<dbReference type="InterPro" id="IPR043519">
    <property type="entry name" value="NT_sf"/>
</dbReference>
<proteinExistence type="predicted"/>
<evidence type="ECO:0000313" key="2">
    <source>
        <dbReference type="EMBL" id="SQC06520.1"/>
    </source>
</evidence>
<organism evidence="2 3">
    <name type="scientific">Clostridium perfringens</name>
    <dbReference type="NCBI Taxonomy" id="1502"/>
    <lineage>
        <taxon>Bacteria</taxon>
        <taxon>Bacillati</taxon>
        <taxon>Bacillota</taxon>
        <taxon>Clostridia</taxon>
        <taxon>Eubacteriales</taxon>
        <taxon>Clostridiaceae</taxon>
        <taxon>Clostridium</taxon>
    </lineage>
</organism>
<keyword evidence="2" id="KW-0808">Transferase</keyword>
<dbReference type="Gene3D" id="3.30.460.10">
    <property type="entry name" value="Beta Polymerase, domain 2"/>
    <property type="match status" value="1"/>
</dbReference>
<name>A0A2X2VFP6_CLOPF</name>
<accession>A0A2X2VFP6</accession>
<dbReference type="AlphaFoldDB" id="A0A2X2VFP6"/>
<dbReference type="EMBL" id="UAWO01000002">
    <property type="protein sequence ID" value="SQC06520.1"/>
    <property type="molecule type" value="Genomic_DNA"/>
</dbReference>
<dbReference type="GO" id="GO:0016779">
    <property type="term" value="F:nucleotidyltransferase activity"/>
    <property type="evidence" value="ECO:0007669"/>
    <property type="project" value="InterPro"/>
</dbReference>
<evidence type="ECO:0000313" key="3">
    <source>
        <dbReference type="Proteomes" id="UP000250234"/>
    </source>
</evidence>
<evidence type="ECO:0000259" key="1">
    <source>
        <dbReference type="Pfam" id="PF01909"/>
    </source>
</evidence>
<gene>
    <name evidence="2" type="ORF">NCTC8081_00630</name>
</gene>
<protein>
    <submittedName>
        <fullName evidence="2">Nucleotidyltransferase domain</fullName>
    </submittedName>
</protein>
<dbReference type="Pfam" id="PF01909">
    <property type="entry name" value="NTP_transf_2"/>
    <property type="match status" value="1"/>
</dbReference>
<reference evidence="2 3" key="1">
    <citation type="submission" date="2018-06" db="EMBL/GenBank/DDBJ databases">
        <authorList>
            <consortium name="Pathogen Informatics"/>
            <person name="Doyle S."/>
        </authorList>
    </citation>
    <scope>NUCLEOTIDE SEQUENCE [LARGE SCALE GENOMIC DNA]</scope>
    <source>
        <strain evidence="2 3">NCTC8081</strain>
    </source>
</reference>
<dbReference type="Proteomes" id="UP000250234">
    <property type="component" value="Unassembled WGS sequence"/>
</dbReference>
<dbReference type="SUPFAM" id="SSF81301">
    <property type="entry name" value="Nucleotidyltransferase"/>
    <property type="match status" value="1"/>
</dbReference>
<dbReference type="RefSeq" id="WP_111936585.1">
    <property type="nucleotide sequence ID" value="NZ_CABEEQ010000002.1"/>
</dbReference>